<dbReference type="EMBL" id="JAVLET010000003">
    <property type="protein sequence ID" value="KAL0471342.1"/>
    <property type="molecule type" value="Genomic_DNA"/>
</dbReference>
<accession>A0ABR3DG34</accession>
<feature type="compositionally biased region" description="Low complexity" evidence="1">
    <location>
        <begin position="113"/>
        <end position="123"/>
    </location>
</feature>
<protein>
    <submittedName>
        <fullName evidence="2">Uncharacterized protein</fullName>
    </submittedName>
</protein>
<evidence type="ECO:0000256" key="1">
    <source>
        <dbReference type="SAM" id="MobiDB-lite"/>
    </source>
</evidence>
<proteinExistence type="predicted"/>
<reference evidence="2 3" key="1">
    <citation type="submission" date="2023-09" db="EMBL/GenBank/DDBJ databases">
        <title>Multi-omics analysis of a traditional fermented food reveals byproduct-associated fungal strains for waste-to-food upcycling.</title>
        <authorList>
            <consortium name="Lawrence Berkeley National Laboratory"/>
            <person name="Rekdal V.M."/>
            <person name="Villalobos-Escobedo J.M."/>
            <person name="Rodriguez-Valeron N."/>
            <person name="Garcia M.O."/>
            <person name="Vasquez D.P."/>
            <person name="Damayanti I."/>
            <person name="Sorensen P.M."/>
            <person name="Baidoo E.E."/>
            <person name="De Carvalho A.C."/>
            <person name="Riley R."/>
            <person name="Lipzen A."/>
            <person name="He G."/>
            <person name="Yan M."/>
            <person name="Haridas S."/>
            <person name="Daum C."/>
            <person name="Yoshinaga Y."/>
            <person name="Ng V."/>
            <person name="Grigoriev I.V."/>
            <person name="Munk R."/>
            <person name="Nuraida L."/>
            <person name="Wijaya C.H."/>
            <person name="Morales P.-C."/>
            <person name="Keasling J.D."/>
        </authorList>
    </citation>
    <scope>NUCLEOTIDE SEQUENCE [LARGE SCALE GENOMIC DNA]</scope>
    <source>
        <strain evidence="2 3">FGSC 2613</strain>
    </source>
</reference>
<feature type="region of interest" description="Disordered" evidence="1">
    <location>
        <begin position="211"/>
        <end position="309"/>
    </location>
</feature>
<feature type="non-terminal residue" evidence="2">
    <location>
        <position position="1"/>
    </location>
</feature>
<feature type="compositionally biased region" description="Low complexity" evidence="1">
    <location>
        <begin position="93"/>
        <end position="106"/>
    </location>
</feature>
<evidence type="ECO:0000313" key="2">
    <source>
        <dbReference type="EMBL" id="KAL0471342.1"/>
    </source>
</evidence>
<feature type="region of interest" description="Disordered" evidence="1">
    <location>
        <begin position="1"/>
        <end position="49"/>
    </location>
</feature>
<feature type="region of interest" description="Disordered" evidence="1">
    <location>
        <begin position="64"/>
        <end position="190"/>
    </location>
</feature>
<gene>
    <name evidence="2" type="ORF">QR685DRAFT_438516</name>
</gene>
<feature type="compositionally biased region" description="Basic and acidic residues" evidence="1">
    <location>
        <begin position="74"/>
        <end position="89"/>
    </location>
</feature>
<evidence type="ECO:0000313" key="3">
    <source>
        <dbReference type="Proteomes" id="UP001451303"/>
    </source>
</evidence>
<sequence length="309" mass="33686">STPYTSLVSTPHPVPSSASSSKTNTNSRATNRRHIQQYSSSTGPYYDSDMDLAIHGLHIVDSSHLHPGYKPRRRDAAPHDHHHHQESAADKMSSSSSSSSASTPSPTRLPPFSNSSMNNNSSSAEEDTEEVPRKWGVQSYPSLKQRVREEREERDVRRFPGAAKGGRMESARLQIGTTGYNDEDGGDGDVEMMDVDVLADDGNDWKAAREFERGYDGDTEMGDVPPLSPPPPPSSSHEVKGTSCSGSHEIDGGFGGRRRGSEMPVKLQTEGGNTGKSTTSTGSKKRARGSDQMDEEEEKVEHKRMRSSV</sequence>
<organism evidence="2 3">
    <name type="scientific">Neurospora intermedia</name>
    <dbReference type="NCBI Taxonomy" id="5142"/>
    <lineage>
        <taxon>Eukaryota</taxon>
        <taxon>Fungi</taxon>
        <taxon>Dikarya</taxon>
        <taxon>Ascomycota</taxon>
        <taxon>Pezizomycotina</taxon>
        <taxon>Sordariomycetes</taxon>
        <taxon>Sordariomycetidae</taxon>
        <taxon>Sordariales</taxon>
        <taxon>Sordariaceae</taxon>
        <taxon>Neurospora</taxon>
    </lineage>
</organism>
<comment type="caution">
    <text evidence="2">The sequence shown here is derived from an EMBL/GenBank/DDBJ whole genome shotgun (WGS) entry which is preliminary data.</text>
</comment>
<feature type="compositionally biased region" description="Basic and acidic residues" evidence="1">
    <location>
        <begin position="146"/>
        <end position="158"/>
    </location>
</feature>
<feature type="compositionally biased region" description="Acidic residues" evidence="1">
    <location>
        <begin position="181"/>
        <end position="190"/>
    </location>
</feature>
<feature type="compositionally biased region" description="Low complexity" evidence="1">
    <location>
        <begin position="16"/>
        <end position="29"/>
    </location>
</feature>
<keyword evidence="3" id="KW-1185">Reference proteome</keyword>
<name>A0ABR3DG34_NEUIN</name>
<dbReference type="Proteomes" id="UP001451303">
    <property type="component" value="Unassembled WGS sequence"/>
</dbReference>